<accession>A0AAV6XG26</accession>
<feature type="transmembrane region" description="Helical" evidence="1">
    <location>
        <begin position="77"/>
        <end position="100"/>
    </location>
</feature>
<evidence type="ECO:0000313" key="2">
    <source>
        <dbReference type="EMBL" id="KAG8381393.1"/>
    </source>
</evidence>
<organism evidence="2 3">
    <name type="scientific">Buddleja alternifolia</name>
    <dbReference type="NCBI Taxonomy" id="168488"/>
    <lineage>
        <taxon>Eukaryota</taxon>
        <taxon>Viridiplantae</taxon>
        <taxon>Streptophyta</taxon>
        <taxon>Embryophyta</taxon>
        <taxon>Tracheophyta</taxon>
        <taxon>Spermatophyta</taxon>
        <taxon>Magnoliopsida</taxon>
        <taxon>eudicotyledons</taxon>
        <taxon>Gunneridae</taxon>
        <taxon>Pentapetalae</taxon>
        <taxon>asterids</taxon>
        <taxon>lamiids</taxon>
        <taxon>Lamiales</taxon>
        <taxon>Scrophulariaceae</taxon>
        <taxon>Buddlejeae</taxon>
        <taxon>Buddleja</taxon>
    </lineage>
</organism>
<name>A0AAV6XG26_9LAMI</name>
<dbReference type="EMBL" id="WHWC01000006">
    <property type="protein sequence ID" value="KAG8381393.1"/>
    <property type="molecule type" value="Genomic_DNA"/>
</dbReference>
<dbReference type="Proteomes" id="UP000826271">
    <property type="component" value="Unassembled WGS sequence"/>
</dbReference>
<dbReference type="AlphaFoldDB" id="A0AAV6XG26"/>
<evidence type="ECO:0000256" key="1">
    <source>
        <dbReference type="SAM" id="Phobius"/>
    </source>
</evidence>
<evidence type="ECO:0000313" key="3">
    <source>
        <dbReference type="Proteomes" id="UP000826271"/>
    </source>
</evidence>
<keyword evidence="1" id="KW-0812">Transmembrane</keyword>
<reference evidence="2" key="1">
    <citation type="submission" date="2019-10" db="EMBL/GenBank/DDBJ databases">
        <authorList>
            <person name="Zhang R."/>
            <person name="Pan Y."/>
            <person name="Wang J."/>
            <person name="Ma R."/>
            <person name="Yu S."/>
        </authorList>
    </citation>
    <scope>NUCLEOTIDE SEQUENCE</scope>
    <source>
        <strain evidence="2">LA-IB0</strain>
        <tissue evidence="2">Leaf</tissue>
    </source>
</reference>
<comment type="caution">
    <text evidence="2">The sequence shown here is derived from an EMBL/GenBank/DDBJ whole genome shotgun (WGS) entry which is preliminary data.</text>
</comment>
<protein>
    <submittedName>
        <fullName evidence="2">Uncharacterized protein</fullName>
    </submittedName>
</protein>
<keyword evidence="3" id="KW-1185">Reference proteome</keyword>
<sequence length="119" mass="13655">MLSREEEAQKLGFKSVPWEVATSMYLWDPGLNSEHDIMCGNEVATDSLVGSLGRCYSSSLPLEAMGGCTRRYNCNALIWNSSILMLFWHATTISLTYLWWSFVRYEVQFRTSVLIKKTK</sequence>
<keyword evidence="1" id="KW-1133">Transmembrane helix</keyword>
<keyword evidence="1" id="KW-0472">Membrane</keyword>
<proteinExistence type="predicted"/>
<gene>
    <name evidence="2" type="ORF">BUALT_Bualt06G0117500</name>
</gene>